<gene>
    <name evidence="1" type="ORF">P879_10860</name>
</gene>
<organism evidence="1 2">
    <name type="scientific">Paragonimus westermani</name>
    <dbReference type="NCBI Taxonomy" id="34504"/>
    <lineage>
        <taxon>Eukaryota</taxon>
        <taxon>Metazoa</taxon>
        <taxon>Spiralia</taxon>
        <taxon>Lophotrochozoa</taxon>
        <taxon>Platyhelminthes</taxon>
        <taxon>Trematoda</taxon>
        <taxon>Digenea</taxon>
        <taxon>Plagiorchiida</taxon>
        <taxon>Troglotremata</taxon>
        <taxon>Troglotrematidae</taxon>
        <taxon>Paragonimus</taxon>
    </lineage>
</organism>
<name>A0A8T0D9P4_9TREM</name>
<accession>A0A8T0D9P4</accession>
<comment type="caution">
    <text evidence="1">The sequence shown here is derived from an EMBL/GenBank/DDBJ whole genome shotgun (WGS) entry which is preliminary data.</text>
</comment>
<dbReference type="AlphaFoldDB" id="A0A8T0D9P4"/>
<dbReference type="Proteomes" id="UP000699462">
    <property type="component" value="Unassembled WGS sequence"/>
</dbReference>
<evidence type="ECO:0000313" key="1">
    <source>
        <dbReference type="EMBL" id="KAF8564575.1"/>
    </source>
</evidence>
<evidence type="ECO:0000313" key="2">
    <source>
        <dbReference type="Proteomes" id="UP000699462"/>
    </source>
</evidence>
<reference evidence="1 2" key="1">
    <citation type="submission" date="2019-07" db="EMBL/GenBank/DDBJ databases">
        <title>Annotation for the trematode Paragonimus westermani.</title>
        <authorList>
            <person name="Choi Y.-J."/>
        </authorList>
    </citation>
    <scope>NUCLEOTIDE SEQUENCE [LARGE SCALE GENOMIC DNA]</scope>
    <source>
        <strain evidence="1">180907_Pwestermani</strain>
    </source>
</reference>
<protein>
    <submittedName>
        <fullName evidence="1">Uncharacterized protein</fullName>
    </submittedName>
</protein>
<dbReference type="EMBL" id="JTDF01008308">
    <property type="protein sequence ID" value="KAF8564575.1"/>
    <property type="molecule type" value="Genomic_DNA"/>
</dbReference>
<sequence>MDRRIRRQLNSFVCNRYRRVSPRSTTFVVVQVIARYPYLARKDPIRESPIDCRFSFYSPVSCQTGLQMALLPAAQEHRMLRSKTIDIAESLRSWFLRTSLNGRVQDAIECVASSSSKLAEGSTNIVGVTTIGRTVTC</sequence>
<proteinExistence type="predicted"/>
<keyword evidence="2" id="KW-1185">Reference proteome</keyword>